<keyword evidence="8 11" id="KW-0675">Receptor</keyword>
<dbReference type="Gene3D" id="2.130.10.130">
    <property type="entry name" value="Integrin alpha, N-terminal"/>
    <property type="match status" value="1"/>
</dbReference>
<evidence type="ECO:0000256" key="8">
    <source>
        <dbReference type="ARBA" id="ARBA00023170"/>
    </source>
</evidence>
<dbReference type="Gene3D" id="2.60.40.1510">
    <property type="entry name" value="ntegrin, alpha v. Chain A, domain 3"/>
    <property type="match status" value="1"/>
</dbReference>
<evidence type="ECO:0000256" key="9">
    <source>
        <dbReference type="ARBA" id="ARBA00023180"/>
    </source>
</evidence>
<dbReference type="PROSITE" id="PS51470">
    <property type="entry name" value="FG_GAP"/>
    <property type="match status" value="1"/>
</dbReference>
<dbReference type="GO" id="GO:0008305">
    <property type="term" value="C:integrin complex"/>
    <property type="evidence" value="ECO:0007669"/>
    <property type="project" value="InterPro"/>
</dbReference>
<comment type="subcellular location">
    <subcellularLocation>
        <location evidence="1 11">Membrane</location>
        <topology evidence="1 11">Single-pass type I membrane protein</topology>
    </subcellularLocation>
</comment>
<evidence type="ECO:0000313" key="12">
    <source>
        <dbReference type="EMBL" id="OWR54131.1"/>
    </source>
</evidence>
<accession>A0A212FK70</accession>
<dbReference type="InterPro" id="IPR028994">
    <property type="entry name" value="Integrin_alpha_N"/>
</dbReference>
<gene>
    <name evidence="12" type="ORF">KGM_212180</name>
</gene>
<dbReference type="InParanoid" id="A0A212FK70"/>
<dbReference type="SUPFAM" id="SSF69318">
    <property type="entry name" value="Integrin alpha N-terminal domain"/>
    <property type="match status" value="1"/>
</dbReference>
<evidence type="ECO:0000256" key="7">
    <source>
        <dbReference type="ARBA" id="ARBA00023136"/>
    </source>
</evidence>
<keyword evidence="7" id="KW-0472">Membrane</keyword>
<keyword evidence="6 11" id="KW-0401">Integrin</keyword>
<evidence type="ECO:0000256" key="6">
    <source>
        <dbReference type="ARBA" id="ARBA00023037"/>
    </source>
</evidence>
<dbReference type="GO" id="GO:0033627">
    <property type="term" value="P:cell adhesion mediated by integrin"/>
    <property type="evidence" value="ECO:0007669"/>
    <property type="project" value="TreeGrafter"/>
</dbReference>
<keyword evidence="3 11" id="KW-0732">Signal</keyword>
<dbReference type="GO" id="GO:0007229">
    <property type="term" value="P:integrin-mediated signaling pathway"/>
    <property type="evidence" value="ECO:0007669"/>
    <property type="project" value="UniProtKB-KW"/>
</dbReference>
<keyword evidence="13" id="KW-1185">Reference proteome</keyword>
<dbReference type="GO" id="GO:0005178">
    <property type="term" value="F:integrin binding"/>
    <property type="evidence" value="ECO:0007669"/>
    <property type="project" value="TreeGrafter"/>
</dbReference>
<comment type="caution">
    <text evidence="12">The sequence shown here is derived from an EMBL/GenBank/DDBJ whole genome shotgun (WGS) entry which is preliminary data.</text>
</comment>
<keyword evidence="5 11" id="KW-0130">Cell adhesion</keyword>
<name>A0A212FK70_DANPL</name>
<feature type="chain" id="PRO_5011822014" evidence="11">
    <location>
        <begin position="20"/>
        <end position="776"/>
    </location>
</feature>
<dbReference type="GO" id="GO:0009897">
    <property type="term" value="C:external side of plasma membrane"/>
    <property type="evidence" value="ECO:0007669"/>
    <property type="project" value="TreeGrafter"/>
</dbReference>
<dbReference type="Proteomes" id="UP000007151">
    <property type="component" value="Unassembled WGS sequence"/>
</dbReference>
<reference evidence="12 13" key="1">
    <citation type="journal article" date="2011" name="Cell">
        <title>The monarch butterfly genome yields insights into long-distance migration.</title>
        <authorList>
            <person name="Zhan S."/>
            <person name="Merlin C."/>
            <person name="Boore J.L."/>
            <person name="Reppert S.M."/>
        </authorList>
    </citation>
    <scope>NUCLEOTIDE SEQUENCE [LARGE SCALE GENOMIC DNA]</scope>
    <source>
        <strain evidence="12">F-2</strain>
    </source>
</reference>
<evidence type="ECO:0000256" key="10">
    <source>
        <dbReference type="PROSITE-ProRule" id="PRU00803"/>
    </source>
</evidence>
<proteinExistence type="inferred from homology"/>
<evidence type="ECO:0000256" key="4">
    <source>
        <dbReference type="ARBA" id="ARBA00022737"/>
    </source>
</evidence>
<feature type="signal peptide" evidence="11">
    <location>
        <begin position="1"/>
        <end position="19"/>
    </location>
</feature>
<dbReference type="GO" id="GO:0007157">
    <property type="term" value="P:heterophilic cell-cell adhesion via plasma membrane cell adhesion molecules"/>
    <property type="evidence" value="ECO:0007669"/>
    <property type="project" value="UniProtKB-ARBA"/>
</dbReference>
<evidence type="ECO:0000256" key="3">
    <source>
        <dbReference type="ARBA" id="ARBA00022729"/>
    </source>
</evidence>
<organism evidence="12 13">
    <name type="scientific">Danaus plexippus plexippus</name>
    <dbReference type="NCBI Taxonomy" id="278856"/>
    <lineage>
        <taxon>Eukaryota</taxon>
        <taxon>Metazoa</taxon>
        <taxon>Ecdysozoa</taxon>
        <taxon>Arthropoda</taxon>
        <taxon>Hexapoda</taxon>
        <taxon>Insecta</taxon>
        <taxon>Pterygota</taxon>
        <taxon>Neoptera</taxon>
        <taxon>Endopterygota</taxon>
        <taxon>Lepidoptera</taxon>
        <taxon>Glossata</taxon>
        <taxon>Ditrysia</taxon>
        <taxon>Papilionoidea</taxon>
        <taxon>Nymphalidae</taxon>
        <taxon>Danainae</taxon>
        <taxon>Danaini</taxon>
        <taxon>Danaina</taxon>
        <taxon>Danaus</taxon>
        <taxon>Danaus</taxon>
    </lineage>
</organism>
<protein>
    <submittedName>
        <fullName evidence="12">Hemocyte-specific integrin alpha subunit 1</fullName>
    </submittedName>
</protein>
<dbReference type="InterPro" id="IPR013519">
    <property type="entry name" value="Int_alpha_beta-p"/>
</dbReference>
<comment type="similarity">
    <text evidence="2 11">Belongs to the integrin alpha chain family.</text>
</comment>
<dbReference type="EMBL" id="AGBW02008132">
    <property type="protein sequence ID" value="OWR54131.1"/>
    <property type="molecule type" value="Genomic_DNA"/>
</dbReference>
<dbReference type="InterPro" id="IPR013517">
    <property type="entry name" value="FG-GAP"/>
</dbReference>
<dbReference type="InterPro" id="IPR000413">
    <property type="entry name" value="Integrin_alpha"/>
</dbReference>
<dbReference type="Pfam" id="PF01839">
    <property type="entry name" value="FG-GAP"/>
    <property type="match status" value="1"/>
</dbReference>
<evidence type="ECO:0000256" key="5">
    <source>
        <dbReference type="ARBA" id="ARBA00022889"/>
    </source>
</evidence>
<dbReference type="PANTHER" id="PTHR23220">
    <property type="entry name" value="INTEGRIN ALPHA"/>
    <property type="match status" value="1"/>
</dbReference>
<dbReference type="KEGG" id="dpl:KGM_212180"/>
<evidence type="ECO:0000256" key="1">
    <source>
        <dbReference type="ARBA" id="ARBA00004479"/>
    </source>
</evidence>
<dbReference type="SMART" id="SM00191">
    <property type="entry name" value="Int_alpha"/>
    <property type="match status" value="3"/>
</dbReference>
<feature type="repeat" description="FG-GAP" evidence="10">
    <location>
        <begin position="299"/>
        <end position="357"/>
    </location>
</feature>
<dbReference type="PRINTS" id="PR01185">
    <property type="entry name" value="INTEGRINA"/>
</dbReference>
<dbReference type="GO" id="GO:0007160">
    <property type="term" value="P:cell-matrix adhesion"/>
    <property type="evidence" value="ECO:0007669"/>
    <property type="project" value="TreeGrafter"/>
</dbReference>
<dbReference type="SUPFAM" id="SSF69179">
    <property type="entry name" value="Integrin domains"/>
    <property type="match status" value="1"/>
</dbReference>
<evidence type="ECO:0000256" key="2">
    <source>
        <dbReference type="ARBA" id="ARBA00008054"/>
    </source>
</evidence>
<dbReference type="InterPro" id="IPR032695">
    <property type="entry name" value="Integrin_dom_sf"/>
</dbReference>
<dbReference type="AlphaFoldDB" id="A0A212FK70"/>
<evidence type="ECO:0000313" key="13">
    <source>
        <dbReference type="Proteomes" id="UP000007151"/>
    </source>
</evidence>
<dbReference type="PANTHER" id="PTHR23220:SF133">
    <property type="entry name" value="INTEGRIN ALPHA-PS2"/>
    <property type="match status" value="1"/>
</dbReference>
<evidence type="ECO:0000256" key="11">
    <source>
        <dbReference type="RuleBase" id="RU003762"/>
    </source>
</evidence>
<keyword evidence="4" id="KW-0677">Repeat</keyword>
<sequence length="776" mass="85923">MSVIGEIILMLLKVLPILSVYHEPSMIVISLPNGSQPDAMLGFSMAYYNKHLFISAPKYGNGRIFDYDVLKNKSVKEISLPNVDDGRSYWFGAVLKAGSEFLVTCAPRLWYQTYNHKTRGLCYSVTNNTLREFKDIPSDQINYYSNSGLDTAGWSIEVDAEDFVLIGSPAVSLRGIVKFYHNQRALPRVFLNLIKSYNFGYAIASGNFLSDNEICYAISTTFGDFGEGMVFILNKDNKELLRLSGTEVGGLYGAALCKVNLYGSRSSLLVGSPTFSERSDRYDNGAVYLYVNEGAKDLTLKRIIKGNKNGGYFGFAIASLGDLDGDGREEVAIGAPYEDDLKGAVYIYTGASLLSGNTWLQKIQPEEYQTIGHSLVPLDNCFNSGCNELAVGAPFSDKAFILKCNSHITVNLEAFFPNIQMRTNRTFFVFAVCTNIEYPKKHSINSSISIKVDINHPDASLENENGTFAFPIGSDVLYCKNVTVLTPIEGNYDELIAYKISASLSNVANNEYSSSRAVLSERSKVEIQGQVSAADCEGRERCVPILTATLQSNITEPFVVGSDNASFSLSLLNSGESAYSACAHVLVSGAHVFRHPSTCTRPDQTEQVICKPARPITTNDVWRIGEIQIDTDTLTSEDENITITYVVYSHCNNHDDRKKYEKIIRLGYDTEGIVVNGISNPSDLVNFTSEDAAKKQQLEHVYLITNNGLTHWVGVKCEVLLEKSPYFNYSVSVDDIIRAGNAYVVTRLAVLLKQERLVQRIGEIETIAIQIQIRNK</sequence>
<dbReference type="STRING" id="278856.A0A212FK70"/>
<keyword evidence="9" id="KW-0325">Glycoprotein</keyword>